<dbReference type="NCBIfam" id="TIGR00667">
    <property type="entry name" value="aat"/>
    <property type="match status" value="1"/>
</dbReference>
<dbReference type="Gene3D" id="3.40.630.70">
    <property type="entry name" value="Leucyl/phenylalanyl-tRNA-protein transferase, C-terminal domain"/>
    <property type="match status" value="1"/>
</dbReference>
<dbReference type="Proteomes" id="UP001248581">
    <property type="component" value="Chromosome"/>
</dbReference>
<organism evidence="5 6">
    <name type="scientific">Thalassotalea nanhaiensis</name>
    <dbReference type="NCBI Taxonomy" id="3065648"/>
    <lineage>
        <taxon>Bacteria</taxon>
        <taxon>Pseudomonadati</taxon>
        <taxon>Pseudomonadota</taxon>
        <taxon>Gammaproteobacteria</taxon>
        <taxon>Alteromonadales</taxon>
        <taxon>Colwelliaceae</taxon>
        <taxon>Thalassotalea</taxon>
    </lineage>
</organism>
<dbReference type="EC" id="2.3.2.6" evidence="4"/>
<keyword evidence="3 4" id="KW-0012">Acyltransferase</keyword>
<protein>
    <recommendedName>
        <fullName evidence="4">Leucyl/phenylalanyl-tRNA--protein transferase</fullName>
        <ecNumber evidence="4">2.3.2.6</ecNumber>
    </recommendedName>
    <alternativeName>
        <fullName evidence="4">L/F-transferase</fullName>
    </alternativeName>
    <alternativeName>
        <fullName evidence="4">Leucyltransferase</fullName>
    </alternativeName>
    <alternativeName>
        <fullName evidence="4">Phenyalanyltransferase</fullName>
    </alternativeName>
</protein>
<comment type="subcellular location">
    <subcellularLocation>
        <location evidence="4">Cytoplasm</location>
    </subcellularLocation>
</comment>
<evidence type="ECO:0000313" key="5">
    <source>
        <dbReference type="EMBL" id="WNC70300.1"/>
    </source>
</evidence>
<evidence type="ECO:0000256" key="3">
    <source>
        <dbReference type="ARBA" id="ARBA00023315"/>
    </source>
</evidence>
<dbReference type="RefSeq" id="WP_348389441.1">
    <property type="nucleotide sequence ID" value="NZ_CP134146.1"/>
</dbReference>
<comment type="function">
    <text evidence="4">Functions in the N-end rule pathway of protein degradation where it conjugates Leu, Phe and, less efficiently, Met from aminoacyl-tRNAs to the N-termini of proteins containing an N-terminal arginine or lysine.</text>
</comment>
<dbReference type="Pfam" id="PF03588">
    <property type="entry name" value="Leu_Phe_trans"/>
    <property type="match status" value="1"/>
</dbReference>
<keyword evidence="1 4" id="KW-0963">Cytoplasm</keyword>
<evidence type="ECO:0000256" key="1">
    <source>
        <dbReference type="ARBA" id="ARBA00022490"/>
    </source>
</evidence>
<dbReference type="SUPFAM" id="SSF55729">
    <property type="entry name" value="Acyl-CoA N-acyltransferases (Nat)"/>
    <property type="match status" value="1"/>
</dbReference>
<name>A0ABY9TNK9_9GAMM</name>
<evidence type="ECO:0000256" key="2">
    <source>
        <dbReference type="ARBA" id="ARBA00022679"/>
    </source>
</evidence>
<dbReference type="PANTHER" id="PTHR30098:SF2">
    <property type="entry name" value="LEUCYL_PHENYLALANYL-TRNA--PROTEIN TRANSFERASE"/>
    <property type="match status" value="1"/>
</dbReference>
<reference evidence="6" key="1">
    <citation type="submission" date="2023-09" db="EMBL/GenBank/DDBJ databases">
        <authorList>
            <person name="Li S."/>
            <person name="Li X."/>
            <person name="Zhang C."/>
            <person name="Zhao Z."/>
        </authorList>
    </citation>
    <scope>NUCLEOTIDE SEQUENCE [LARGE SCALE GENOMIC DNA]</scope>
    <source>
        <strain evidence="6">SQ345</strain>
    </source>
</reference>
<dbReference type="GO" id="GO:0008914">
    <property type="term" value="F:leucyl-tRNA--protein transferase activity"/>
    <property type="evidence" value="ECO:0007669"/>
    <property type="project" value="UniProtKB-EC"/>
</dbReference>
<dbReference type="InterPro" id="IPR042221">
    <property type="entry name" value="Leu/Phe-tRNA_Trfase_N"/>
</dbReference>
<dbReference type="InterPro" id="IPR004616">
    <property type="entry name" value="Leu/Phe-tRNA_Trfase"/>
</dbReference>
<comment type="catalytic activity">
    <reaction evidence="4">
        <text>L-phenylalanyl-tRNA(Phe) + an N-terminal L-alpha-aminoacyl-[protein] = an N-terminal L-phenylalanyl-L-alpha-aminoacyl-[protein] + tRNA(Phe)</text>
        <dbReference type="Rhea" id="RHEA:43632"/>
        <dbReference type="Rhea" id="RHEA-COMP:9668"/>
        <dbReference type="Rhea" id="RHEA-COMP:9699"/>
        <dbReference type="Rhea" id="RHEA-COMP:10636"/>
        <dbReference type="Rhea" id="RHEA-COMP:10637"/>
        <dbReference type="ChEBI" id="CHEBI:78442"/>
        <dbReference type="ChEBI" id="CHEBI:78531"/>
        <dbReference type="ChEBI" id="CHEBI:78597"/>
        <dbReference type="ChEBI" id="CHEBI:83561"/>
        <dbReference type="EC" id="2.3.2.6"/>
    </reaction>
</comment>
<keyword evidence="2 4" id="KW-0808">Transferase</keyword>
<keyword evidence="6" id="KW-1185">Reference proteome</keyword>
<dbReference type="InterPro" id="IPR042203">
    <property type="entry name" value="Leu/Phe-tRNA_Trfase_C"/>
</dbReference>
<dbReference type="EMBL" id="CP134146">
    <property type="protein sequence ID" value="WNC70300.1"/>
    <property type="molecule type" value="Genomic_DNA"/>
</dbReference>
<proteinExistence type="inferred from homology"/>
<dbReference type="HAMAP" id="MF_00688">
    <property type="entry name" value="Leu_Phe_trans"/>
    <property type="match status" value="1"/>
</dbReference>
<evidence type="ECO:0000313" key="6">
    <source>
        <dbReference type="Proteomes" id="UP001248581"/>
    </source>
</evidence>
<evidence type="ECO:0000256" key="4">
    <source>
        <dbReference type="HAMAP-Rule" id="MF_00688"/>
    </source>
</evidence>
<dbReference type="PANTHER" id="PTHR30098">
    <property type="entry name" value="LEUCYL/PHENYLALANYL-TRNA--PROTEIN TRANSFERASE"/>
    <property type="match status" value="1"/>
</dbReference>
<dbReference type="Gene3D" id="3.30.70.3550">
    <property type="entry name" value="Leucyl/phenylalanyl-tRNA-protein transferase, N-terminal domain"/>
    <property type="match status" value="1"/>
</dbReference>
<gene>
    <name evidence="4 5" type="primary">aat</name>
    <name evidence="5" type="ORF">RI845_09200</name>
</gene>
<comment type="similarity">
    <text evidence="4">Belongs to the L/F-transferase family.</text>
</comment>
<comment type="catalytic activity">
    <reaction evidence="4">
        <text>N-terminal L-arginyl-[protein] + L-leucyl-tRNA(Leu) = N-terminal L-leucyl-L-arginyl-[protein] + tRNA(Leu) + H(+)</text>
        <dbReference type="Rhea" id="RHEA:50416"/>
        <dbReference type="Rhea" id="RHEA-COMP:9613"/>
        <dbReference type="Rhea" id="RHEA-COMP:9622"/>
        <dbReference type="Rhea" id="RHEA-COMP:12672"/>
        <dbReference type="Rhea" id="RHEA-COMP:12673"/>
        <dbReference type="ChEBI" id="CHEBI:15378"/>
        <dbReference type="ChEBI" id="CHEBI:64719"/>
        <dbReference type="ChEBI" id="CHEBI:78442"/>
        <dbReference type="ChEBI" id="CHEBI:78494"/>
        <dbReference type="ChEBI" id="CHEBI:133044"/>
        <dbReference type="EC" id="2.3.2.6"/>
    </reaction>
</comment>
<accession>A0ABY9TNK9</accession>
<sequence length="235" mass="27061">MSQYLYTLDDKELAFPPHQFALNEPNGLIAMGGDLSPERLIQAYSNGIFPWFNDNDPILWWSPDPRAVIKIADLKVNRSLKKFINKSPYRVTLNQNFNQVIAQCANAPFRNDDTWILPDMLNAYRLLHQQGFAHSVEVWHDNELVGGLYGVAINGFFSGESMFYTKTNASKIALVSLINLLKLIEVEFIDCQIQNPFLESMGAVDISRDEFLQLKSNELNRNVNKDFWLNRELTW</sequence>
<comment type="catalytic activity">
    <reaction evidence="4">
        <text>N-terminal L-lysyl-[protein] + L-leucyl-tRNA(Leu) = N-terminal L-leucyl-L-lysyl-[protein] + tRNA(Leu) + H(+)</text>
        <dbReference type="Rhea" id="RHEA:12340"/>
        <dbReference type="Rhea" id="RHEA-COMP:9613"/>
        <dbReference type="Rhea" id="RHEA-COMP:9622"/>
        <dbReference type="Rhea" id="RHEA-COMP:12670"/>
        <dbReference type="Rhea" id="RHEA-COMP:12671"/>
        <dbReference type="ChEBI" id="CHEBI:15378"/>
        <dbReference type="ChEBI" id="CHEBI:65249"/>
        <dbReference type="ChEBI" id="CHEBI:78442"/>
        <dbReference type="ChEBI" id="CHEBI:78494"/>
        <dbReference type="ChEBI" id="CHEBI:133043"/>
        <dbReference type="EC" id="2.3.2.6"/>
    </reaction>
</comment>
<dbReference type="InterPro" id="IPR016181">
    <property type="entry name" value="Acyl_CoA_acyltransferase"/>
</dbReference>